<protein>
    <submittedName>
        <fullName evidence="1">Uncharacterized protein</fullName>
    </submittedName>
</protein>
<evidence type="ECO:0000313" key="1">
    <source>
        <dbReference type="EMBL" id="RUS96743.1"/>
    </source>
</evidence>
<keyword evidence="2" id="KW-1185">Reference proteome</keyword>
<dbReference type="OrthoDB" id="6398067at2"/>
<comment type="caution">
    <text evidence="1">The sequence shown here is derived from an EMBL/GenBank/DDBJ whole genome shotgun (WGS) entry which is preliminary data.</text>
</comment>
<accession>A0A433USA8</accession>
<dbReference type="AlphaFoldDB" id="A0A433USA8"/>
<evidence type="ECO:0000313" key="2">
    <source>
        <dbReference type="Proteomes" id="UP000276103"/>
    </source>
</evidence>
<dbReference type="RefSeq" id="WP_127053945.1">
    <property type="nucleotide sequence ID" value="NZ_RSCM01000006.1"/>
</dbReference>
<dbReference type="Proteomes" id="UP000276103">
    <property type="component" value="Unassembled WGS sequence"/>
</dbReference>
<organism evidence="1 2">
    <name type="scientific">Trichormus variabilis SAG 1403-4b</name>
    <dbReference type="NCBI Taxonomy" id="447716"/>
    <lineage>
        <taxon>Bacteria</taxon>
        <taxon>Bacillati</taxon>
        <taxon>Cyanobacteriota</taxon>
        <taxon>Cyanophyceae</taxon>
        <taxon>Nostocales</taxon>
        <taxon>Nostocaceae</taxon>
        <taxon>Trichormus</taxon>
    </lineage>
</organism>
<name>A0A433USA8_ANAVA</name>
<gene>
    <name evidence="1" type="ORF">DSM107003_21490</name>
</gene>
<reference evidence="1 2" key="1">
    <citation type="journal article" date="2019" name="Genome Biol. Evol.">
        <title>Day and night: Metabolic profiles and evolutionary relationships of six axenic non-marine cyanobacteria.</title>
        <authorList>
            <person name="Will S.E."/>
            <person name="Henke P."/>
            <person name="Boedeker C."/>
            <person name="Huang S."/>
            <person name="Brinkmann H."/>
            <person name="Rohde M."/>
            <person name="Jarek M."/>
            <person name="Friedl T."/>
            <person name="Seufert S."/>
            <person name="Schumacher M."/>
            <person name="Overmann J."/>
            <person name="Neumann-Schaal M."/>
            <person name="Petersen J."/>
        </authorList>
    </citation>
    <scope>NUCLEOTIDE SEQUENCE [LARGE SCALE GENOMIC DNA]</scope>
    <source>
        <strain evidence="1 2">SAG 1403-4b</strain>
    </source>
</reference>
<dbReference type="EMBL" id="RSCM01000006">
    <property type="protein sequence ID" value="RUS96743.1"/>
    <property type="molecule type" value="Genomic_DNA"/>
</dbReference>
<sequence>MNNQNKKNEEDLSLGTSLIKTISEAGMKDTALNLAEVLNDKLLENIQNETFSKIPIIKSFYSLVKTGLAVRDYLFMKKLLLFISGCKNVDDTFKKNIEDKSTNLEFQQKLGEELINALSMFDQISKAEALSKIFIAYIKDEINYQQFSQYSYILQNIDLNNLIILREFYYSEKYHPQPGFYLSSDPDMLDSKHQVKQNWHLLQGFITVGLISLELGSTTKVSSSFPVPISFPGKLKCNNFGGKFLQILDLLKLE</sequence>
<proteinExistence type="predicted"/>